<dbReference type="InterPro" id="IPR024709">
    <property type="entry name" value="FucosylTrfase_pln"/>
</dbReference>
<dbReference type="GO" id="GO:0016020">
    <property type="term" value="C:membrane"/>
    <property type="evidence" value="ECO:0007669"/>
    <property type="project" value="UniProtKB-SubCell"/>
</dbReference>
<dbReference type="OrthoDB" id="1868072at2759"/>
<organism evidence="16 17">
    <name type="scientific">Brassica carinata</name>
    <name type="common">Ethiopian mustard</name>
    <name type="synonym">Abyssinian cabbage</name>
    <dbReference type="NCBI Taxonomy" id="52824"/>
    <lineage>
        <taxon>Eukaryota</taxon>
        <taxon>Viridiplantae</taxon>
        <taxon>Streptophyta</taxon>
        <taxon>Embryophyta</taxon>
        <taxon>Tracheophyta</taxon>
        <taxon>Spermatophyta</taxon>
        <taxon>Magnoliopsida</taxon>
        <taxon>eudicotyledons</taxon>
        <taxon>Gunneridae</taxon>
        <taxon>Pentapetalae</taxon>
        <taxon>rosids</taxon>
        <taxon>malvids</taxon>
        <taxon>Brassicales</taxon>
        <taxon>Brassicaceae</taxon>
        <taxon>Brassiceae</taxon>
        <taxon>Brassica</taxon>
    </lineage>
</organism>
<evidence type="ECO:0000256" key="5">
    <source>
        <dbReference type="ARBA" id="ARBA00022679"/>
    </source>
</evidence>
<keyword evidence="9 15" id="KW-0472">Membrane</keyword>
<gene>
    <name evidence="16" type="ORF">Bca52824_013893</name>
</gene>
<dbReference type="InterPro" id="IPR019378">
    <property type="entry name" value="GDP-Fuc_O-FucTrfase"/>
</dbReference>
<comment type="caution">
    <text evidence="16">The sequence shown here is derived from an EMBL/GenBank/DDBJ whole genome shotgun (WGS) entry which is preliminary data.</text>
</comment>
<sequence length="832" mass="93849">MFPHWPDESDDTRLVNLITDIYTGRFVRGFWVTPVKRKQTKAGGSSKAEPPIKKQKKVSSIVEDEAAVEGRVLREGRAVNRSESRDSDIADLVEFQWRSTYLKFPNNNLYRCHREPPPPPPQQSVTSPPAKASISSSPAKAITIVAQASDVDFVTVSPSKDPAVGRTQLKFKTAENKARLAEERKEAADLKKKAKDTKKEAADLKKKLKAEIKQETYMGKQGSPRSPRPEPRDKEEKIGRRSLDSLTGDDLFIGRRIFGSEVSKAHGSKHDQSYGSSNKFSYSWKKQHSWLRRNFKSILLMISVTGFIFFMDAIMVSIFHSDRSTVVHDISRLSNVTLHKYGSSQDASPVQMYSRLLNLASNSLAKNVFKPDAPNFREVRSSKSSQWKPCADNNNKAVALERSREMNNGYIMVSANGGLNQQRVAICNAVAVAALLNASLVLPRFLYSNVWKDPSQFGDIYQEERFIEYLKDEVHVVKDLPQHLKSIDSKNLTLVTDAELLKEAKPVDYIEHVLPLLRKYGMVHLFGYGNRLGFDPLPFDVQRLRCKCNFHALKFAPKIQEAGALLVKRIRRFETRGSRLDEALLGESMAKDSAKGDQEPLKYLALHLRFEEDMVAYSLCDFGGGETEREELQAYREDHFPLLLKRLEKSKSISPEELRKTGKCPLTPEEATLVLAGLGFKRGTYIYLAGSEIYGGSSRMLPLTTLYPNLVTKETLLTPQELAPFKKFSSQLAALDFIACAASDVFAMTDSGSQLSSLVSGFRTYYGNGHAPTLRPNKKRLATILSDSETIQWKSFENRVRKMTEEGYKVSLRPYGRSIYRQPKCPECMCTF</sequence>
<keyword evidence="4" id="KW-0328">Glycosyltransferase</keyword>
<evidence type="ECO:0000256" key="11">
    <source>
        <dbReference type="ARBA" id="ARBA00023253"/>
    </source>
</evidence>
<dbReference type="GO" id="GO:0006004">
    <property type="term" value="P:fucose metabolic process"/>
    <property type="evidence" value="ECO:0007669"/>
    <property type="project" value="UniProtKB-KW"/>
</dbReference>
<proteinExistence type="inferred from homology"/>
<reference evidence="16 17" key="1">
    <citation type="submission" date="2020-02" db="EMBL/GenBank/DDBJ databases">
        <authorList>
            <person name="Ma Q."/>
            <person name="Huang Y."/>
            <person name="Song X."/>
            <person name="Pei D."/>
        </authorList>
    </citation>
    <scope>NUCLEOTIDE SEQUENCE [LARGE SCALE GENOMIC DNA]</scope>
    <source>
        <strain evidence="16">Sxm20200214</strain>
        <tissue evidence="16">Leaf</tissue>
    </source>
</reference>
<evidence type="ECO:0000256" key="7">
    <source>
        <dbReference type="ARBA" id="ARBA00022968"/>
    </source>
</evidence>
<evidence type="ECO:0000256" key="8">
    <source>
        <dbReference type="ARBA" id="ARBA00022989"/>
    </source>
</evidence>
<dbReference type="CDD" id="cd11299">
    <property type="entry name" value="O-FucT_plant"/>
    <property type="match status" value="1"/>
</dbReference>
<dbReference type="InterPro" id="IPR052272">
    <property type="entry name" value="GT106_glycosyltransferase"/>
</dbReference>
<keyword evidence="12" id="KW-0119">Carbohydrate metabolism</keyword>
<feature type="compositionally biased region" description="Low complexity" evidence="14">
    <location>
        <begin position="123"/>
        <end position="134"/>
    </location>
</feature>
<comment type="subcellular location">
    <subcellularLocation>
        <location evidence="1">Membrane</location>
        <topology evidence="1">Single-pass type II membrane protein</topology>
    </subcellularLocation>
</comment>
<dbReference type="Proteomes" id="UP000886595">
    <property type="component" value="Unassembled WGS sequence"/>
</dbReference>
<keyword evidence="11" id="KW-0294">Fucose metabolism</keyword>
<evidence type="ECO:0000256" key="14">
    <source>
        <dbReference type="SAM" id="MobiDB-lite"/>
    </source>
</evidence>
<evidence type="ECO:0000256" key="6">
    <source>
        <dbReference type="ARBA" id="ARBA00022692"/>
    </source>
</evidence>
<keyword evidence="8 15" id="KW-1133">Transmembrane helix</keyword>
<evidence type="ECO:0000256" key="9">
    <source>
        <dbReference type="ARBA" id="ARBA00023136"/>
    </source>
</evidence>
<accession>A0A8X8B2X1</accession>
<keyword evidence="17" id="KW-1185">Reference proteome</keyword>
<evidence type="ECO:0000256" key="15">
    <source>
        <dbReference type="SAM" id="Phobius"/>
    </source>
</evidence>
<evidence type="ECO:0000256" key="12">
    <source>
        <dbReference type="ARBA" id="ARBA00023277"/>
    </source>
</evidence>
<evidence type="ECO:0000256" key="13">
    <source>
        <dbReference type="ARBA" id="ARBA00030350"/>
    </source>
</evidence>
<feature type="region of interest" description="Disordered" evidence="14">
    <location>
        <begin position="210"/>
        <end position="240"/>
    </location>
</feature>
<keyword evidence="5" id="KW-0808">Transferase</keyword>
<feature type="compositionally biased region" description="Basic and acidic residues" evidence="14">
    <location>
        <begin position="227"/>
        <end position="240"/>
    </location>
</feature>
<dbReference type="Pfam" id="PF10250">
    <property type="entry name" value="O-FucT"/>
    <property type="match status" value="1"/>
</dbReference>
<name>A0A8X8B2X1_BRACI</name>
<evidence type="ECO:0000256" key="4">
    <source>
        <dbReference type="ARBA" id="ARBA00022676"/>
    </source>
</evidence>
<dbReference type="AlphaFoldDB" id="A0A8X8B2X1"/>
<feature type="transmembrane region" description="Helical" evidence="15">
    <location>
        <begin position="298"/>
        <end position="319"/>
    </location>
</feature>
<dbReference type="GO" id="GO:0016757">
    <property type="term" value="F:glycosyltransferase activity"/>
    <property type="evidence" value="ECO:0007669"/>
    <property type="project" value="UniProtKB-KW"/>
</dbReference>
<protein>
    <recommendedName>
        <fullName evidence="13">O-fucosyltransferase family protein</fullName>
    </recommendedName>
</protein>
<evidence type="ECO:0000256" key="3">
    <source>
        <dbReference type="ARBA" id="ARBA00007737"/>
    </source>
</evidence>
<evidence type="ECO:0000256" key="10">
    <source>
        <dbReference type="ARBA" id="ARBA00023180"/>
    </source>
</evidence>
<evidence type="ECO:0000256" key="2">
    <source>
        <dbReference type="ARBA" id="ARBA00004881"/>
    </source>
</evidence>
<dbReference type="EMBL" id="JAAMPC010000003">
    <property type="protein sequence ID" value="KAG2320680.1"/>
    <property type="molecule type" value="Genomic_DNA"/>
</dbReference>
<feature type="region of interest" description="Disordered" evidence="14">
    <location>
        <begin position="110"/>
        <end position="134"/>
    </location>
</feature>
<keyword evidence="10" id="KW-0325">Glycoprotein</keyword>
<comment type="similarity">
    <text evidence="3">Belongs to the glycosyltransferase GT106 family.</text>
</comment>
<evidence type="ECO:0000313" key="16">
    <source>
        <dbReference type="EMBL" id="KAG2320680.1"/>
    </source>
</evidence>
<comment type="pathway">
    <text evidence="2">Glycan metabolism.</text>
</comment>
<evidence type="ECO:0000313" key="17">
    <source>
        <dbReference type="Proteomes" id="UP000886595"/>
    </source>
</evidence>
<keyword evidence="7" id="KW-0735">Signal-anchor</keyword>
<dbReference type="PANTHER" id="PTHR31933:SF4">
    <property type="entry name" value="O-FUCOSYLTRANSFERASE 8"/>
    <property type="match status" value="1"/>
</dbReference>
<dbReference type="PANTHER" id="PTHR31933">
    <property type="entry name" value="O-FUCOSYLTRANSFERASE 2-RELATED"/>
    <property type="match status" value="1"/>
</dbReference>
<evidence type="ECO:0000256" key="1">
    <source>
        <dbReference type="ARBA" id="ARBA00004606"/>
    </source>
</evidence>
<keyword evidence="6 15" id="KW-0812">Transmembrane</keyword>